<keyword evidence="2" id="KW-1185">Reference proteome</keyword>
<evidence type="ECO:0000313" key="2">
    <source>
        <dbReference type="Proteomes" id="UP000672526"/>
    </source>
</evidence>
<gene>
    <name evidence="1" type="ORF">R69888_02146</name>
</gene>
<dbReference type="EMBL" id="CAJNBK010000004">
    <property type="protein sequence ID" value="CAE6732838.1"/>
    <property type="molecule type" value="Genomic_DNA"/>
</dbReference>
<sequence length="77" mass="8931">MKLGLGSLEPRAKAVFLKRMVRRINETHGKPSCHRELNYTSYPIDLRGKRRLKEGQRIVKHGCRHCPRIIIVLSPTL</sequence>
<comment type="caution">
    <text evidence="1">The sequence shown here is derived from an EMBL/GenBank/DDBJ whole genome shotgun (WGS) entry which is preliminary data.</text>
</comment>
<organism evidence="1 2">
    <name type="scientific">Paraburkholderia haematera</name>
    <dbReference type="NCBI Taxonomy" id="2793077"/>
    <lineage>
        <taxon>Bacteria</taxon>
        <taxon>Pseudomonadati</taxon>
        <taxon>Pseudomonadota</taxon>
        <taxon>Betaproteobacteria</taxon>
        <taxon>Burkholderiales</taxon>
        <taxon>Burkholderiaceae</taxon>
        <taxon>Paraburkholderia</taxon>
    </lineage>
</organism>
<evidence type="ECO:0000313" key="1">
    <source>
        <dbReference type="EMBL" id="CAE6732838.1"/>
    </source>
</evidence>
<dbReference type="RefSeq" id="WP_211610971.1">
    <property type="nucleotide sequence ID" value="NZ_CAJNBK010000004.1"/>
</dbReference>
<reference evidence="1 2" key="1">
    <citation type="submission" date="2021-02" db="EMBL/GenBank/DDBJ databases">
        <authorList>
            <person name="Vanwijnsberghe S."/>
        </authorList>
    </citation>
    <scope>NUCLEOTIDE SEQUENCE [LARGE SCALE GENOMIC DNA]</scope>
    <source>
        <strain evidence="1 2">LMG 31837</strain>
    </source>
</reference>
<dbReference type="Proteomes" id="UP000672526">
    <property type="component" value="Unassembled WGS sequence"/>
</dbReference>
<proteinExistence type="predicted"/>
<name>A0ABN7L9N8_9BURK</name>
<protein>
    <submittedName>
        <fullName evidence="1">Uncharacterized protein</fullName>
    </submittedName>
</protein>
<accession>A0ABN7L9N8</accession>